<proteinExistence type="predicted"/>
<reference evidence="1" key="1">
    <citation type="journal article" date="2021" name="PeerJ">
        <title>Extensive microbial diversity within the chicken gut microbiome revealed by metagenomics and culture.</title>
        <authorList>
            <person name="Gilroy R."/>
            <person name="Ravi A."/>
            <person name="Getino M."/>
            <person name="Pursley I."/>
            <person name="Horton D.L."/>
            <person name="Alikhan N.F."/>
            <person name="Baker D."/>
            <person name="Gharbi K."/>
            <person name="Hall N."/>
            <person name="Watson M."/>
            <person name="Adriaenssens E.M."/>
            <person name="Foster-Nyarko E."/>
            <person name="Jarju S."/>
            <person name="Secka A."/>
            <person name="Antonio M."/>
            <person name="Oren A."/>
            <person name="Chaudhuri R.R."/>
            <person name="La Ragione R."/>
            <person name="Hildebrand F."/>
            <person name="Pallen M.J."/>
        </authorList>
    </citation>
    <scope>NUCLEOTIDE SEQUENCE</scope>
    <source>
        <strain evidence="1">CHK192-2623</strain>
    </source>
</reference>
<dbReference type="AlphaFoldDB" id="A0A921EJW3"/>
<gene>
    <name evidence="1" type="ORF">K8V69_01370</name>
</gene>
<protein>
    <submittedName>
        <fullName evidence="1">Uncharacterized protein</fullName>
    </submittedName>
</protein>
<dbReference type="Proteomes" id="UP000732527">
    <property type="component" value="Unassembled WGS sequence"/>
</dbReference>
<dbReference type="EMBL" id="DYYQ01000011">
    <property type="protein sequence ID" value="HJE48825.1"/>
    <property type="molecule type" value="Genomic_DNA"/>
</dbReference>
<sequence length="97" mass="11528">MKQINSIITLRHFEKDEPLIIYSPEYAEILSMRMLNKIAELSAYVYDDDSFYDLDKEMTYGSNSYIVDRKPSTYRNLYVNAKDIIMIQEAYIDLDNH</sequence>
<evidence type="ECO:0000313" key="2">
    <source>
        <dbReference type="Proteomes" id="UP000732527"/>
    </source>
</evidence>
<name>A0A921EJW3_LACJH</name>
<reference evidence="1" key="2">
    <citation type="submission" date="2021-09" db="EMBL/GenBank/DDBJ databases">
        <authorList>
            <person name="Gilroy R."/>
        </authorList>
    </citation>
    <scope>NUCLEOTIDE SEQUENCE</scope>
    <source>
        <strain evidence="1">CHK192-2623</strain>
    </source>
</reference>
<organism evidence="1 2">
    <name type="scientific">Lactobacillus johnsonii</name>
    <dbReference type="NCBI Taxonomy" id="33959"/>
    <lineage>
        <taxon>Bacteria</taxon>
        <taxon>Bacillati</taxon>
        <taxon>Bacillota</taxon>
        <taxon>Bacilli</taxon>
        <taxon>Lactobacillales</taxon>
        <taxon>Lactobacillaceae</taxon>
        <taxon>Lactobacillus</taxon>
    </lineage>
</organism>
<evidence type="ECO:0000313" key="1">
    <source>
        <dbReference type="EMBL" id="HJE48825.1"/>
    </source>
</evidence>
<accession>A0A921EJW3</accession>
<comment type="caution">
    <text evidence="1">The sequence shown here is derived from an EMBL/GenBank/DDBJ whole genome shotgun (WGS) entry which is preliminary data.</text>
</comment>